<dbReference type="EMBL" id="CAKOGL010000004">
    <property type="protein sequence ID" value="CAH2085864.1"/>
    <property type="molecule type" value="Genomic_DNA"/>
</dbReference>
<dbReference type="PROSITE" id="PS50850">
    <property type="entry name" value="MFS"/>
    <property type="match status" value="1"/>
</dbReference>
<accession>A0AAU9TE17</accession>
<organism evidence="8 9">
    <name type="scientific">Euphydryas editha</name>
    <name type="common">Edith's checkerspot</name>
    <dbReference type="NCBI Taxonomy" id="104508"/>
    <lineage>
        <taxon>Eukaryota</taxon>
        <taxon>Metazoa</taxon>
        <taxon>Ecdysozoa</taxon>
        <taxon>Arthropoda</taxon>
        <taxon>Hexapoda</taxon>
        <taxon>Insecta</taxon>
        <taxon>Pterygota</taxon>
        <taxon>Neoptera</taxon>
        <taxon>Endopterygota</taxon>
        <taxon>Lepidoptera</taxon>
        <taxon>Glossata</taxon>
        <taxon>Ditrysia</taxon>
        <taxon>Papilionoidea</taxon>
        <taxon>Nymphalidae</taxon>
        <taxon>Nymphalinae</taxon>
        <taxon>Euphydryas</taxon>
    </lineage>
</organism>
<feature type="transmembrane region" description="Helical" evidence="6">
    <location>
        <begin position="50"/>
        <end position="71"/>
    </location>
</feature>
<feature type="transmembrane region" description="Helical" evidence="6">
    <location>
        <begin position="372"/>
        <end position="392"/>
    </location>
</feature>
<feature type="transmembrane region" description="Helical" evidence="6">
    <location>
        <begin position="7"/>
        <end position="30"/>
    </location>
</feature>
<feature type="transmembrane region" description="Helical" evidence="6">
    <location>
        <begin position="137"/>
        <end position="160"/>
    </location>
</feature>
<feature type="transmembrane region" description="Helical" evidence="6">
    <location>
        <begin position="459"/>
        <end position="479"/>
    </location>
</feature>
<keyword evidence="4 6" id="KW-1133">Transmembrane helix</keyword>
<keyword evidence="9" id="KW-1185">Reference proteome</keyword>
<comment type="subcellular location">
    <subcellularLocation>
        <location evidence="1">Membrane</location>
        <topology evidence="1">Multi-pass membrane protein</topology>
    </subcellularLocation>
</comment>
<proteinExistence type="predicted"/>
<evidence type="ECO:0000256" key="1">
    <source>
        <dbReference type="ARBA" id="ARBA00004141"/>
    </source>
</evidence>
<evidence type="ECO:0000256" key="4">
    <source>
        <dbReference type="ARBA" id="ARBA00022989"/>
    </source>
</evidence>
<dbReference type="PANTHER" id="PTHR23511:SF35">
    <property type="entry name" value="MAJOR FACILITATOR SUPERFAMILY (MFS) PROFILE DOMAIN-CONTAINING PROTEIN"/>
    <property type="match status" value="1"/>
</dbReference>
<dbReference type="InterPro" id="IPR011701">
    <property type="entry name" value="MFS"/>
</dbReference>
<evidence type="ECO:0000256" key="3">
    <source>
        <dbReference type="ARBA" id="ARBA00022692"/>
    </source>
</evidence>
<keyword evidence="3 6" id="KW-0812">Transmembrane</keyword>
<feature type="transmembrane region" description="Helical" evidence="6">
    <location>
        <begin position="78"/>
        <end position="97"/>
    </location>
</feature>
<name>A0AAU9TE17_EUPED</name>
<dbReference type="SUPFAM" id="SSF103473">
    <property type="entry name" value="MFS general substrate transporter"/>
    <property type="match status" value="1"/>
</dbReference>
<dbReference type="GO" id="GO:0016020">
    <property type="term" value="C:membrane"/>
    <property type="evidence" value="ECO:0007669"/>
    <property type="project" value="UniProtKB-SubCell"/>
</dbReference>
<feature type="transmembrane region" description="Helical" evidence="6">
    <location>
        <begin position="273"/>
        <end position="297"/>
    </location>
</feature>
<evidence type="ECO:0000256" key="2">
    <source>
        <dbReference type="ARBA" id="ARBA00022448"/>
    </source>
</evidence>
<comment type="caution">
    <text evidence="8">The sequence shown here is derived from an EMBL/GenBank/DDBJ whole genome shotgun (WGS) entry which is preliminary data.</text>
</comment>
<reference evidence="8" key="1">
    <citation type="submission" date="2022-03" db="EMBL/GenBank/DDBJ databases">
        <authorList>
            <person name="Tunstrom K."/>
        </authorList>
    </citation>
    <scope>NUCLEOTIDE SEQUENCE</scope>
</reference>
<evidence type="ECO:0000259" key="7">
    <source>
        <dbReference type="PROSITE" id="PS50850"/>
    </source>
</evidence>
<feature type="transmembrane region" description="Helical" evidence="6">
    <location>
        <begin position="429"/>
        <end position="453"/>
    </location>
</feature>
<dbReference type="Pfam" id="PF07690">
    <property type="entry name" value="MFS_1"/>
    <property type="match status" value="2"/>
</dbReference>
<protein>
    <recommendedName>
        <fullName evidence="7">Major facilitator superfamily (MFS) profile domain-containing protein</fullName>
    </recommendedName>
</protein>
<feature type="transmembrane region" description="Helical" evidence="6">
    <location>
        <begin position="103"/>
        <end position="125"/>
    </location>
</feature>
<gene>
    <name evidence="8" type="ORF">EEDITHA_LOCUS2300</name>
</gene>
<evidence type="ECO:0000313" key="9">
    <source>
        <dbReference type="Proteomes" id="UP001153954"/>
    </source>
</evidence>
<evidence type="ECO:0000256" key="5">
    <source>
        <dbReference type="ARBA" id="ARBA00023136"/>
    </source>
</evidence>
<feature type="transmembrane region" description="Helical" evidence="6">
    <location>
        <begin position="346"/>
        <end position="365"/>
    </location>
</feature>
<evidence type="ECO:0000256" key="6">
    <source>
        <dbReference type="SAM" id="Phobius"/>
    </source>
</evidence>
<dbReference type="InterPro" id="IPR036259">
    <property type="entry name" value="MFS_trans_sf"/>
</dbReference>
<dbReference type="GO" id="GO:0022857">
    <property type="term" value="F:transmembrane transporter activity"/>
    <property type="evidence" value="ECO:0007669"/>
    <property type="project" value="InterPro"/>
</dbReference>
<dbReference type="Proteomes" id="UP001153954">
    <property type="component" value="Unassembled WGS sequence"/>
</dbReference>
<dbReference type="Gene3D" id="1.20.1250.20">
    <property type="entry name" value="MFS general substrate transporter like domains"/>
    <property type="match status" value="1"/>
</dbReference>
<keyword evidence="5 6" id="KW-0472">Membrane</keyword>
<sequence>MYLVGFGVYNILQMLLSGFILMGVIMQSMVMGYVMPAAQCDLNLNLTQRGWLSAIPFIAIIITSYFWGWIADTRGRRFVMLFSMIISAVFSALASFAPEIYSFAVLSFISSIFMSGPSAVVYTFLGEFTNIRHRDKIVAFGSSFVGIGTLVLPAISWLILPLEFTYPIEFLGINYRPWRLLLVACALPFIIGTVFLMLAPESPKFLCASGKFEECLAVLRKMYTINRRLPEDTYPVKALIPEAHSCKANENTGIAAILFSMKEQTTPLFKLPLLPWTCLTCFVQFGIFATTNGFFIWSPTILNSLISHEGNQTRICDVMDAVHAQVSANSTQVVCNDVINTTTFELSIYLGLVFCSMYIIVGFLVDFMGKKLILVVLLAGTGLSGIGAHLAYNQHLAIVLFAVLMMSGACIGLMNAVTVELFPTKYRAMAVCLSMMMGRVGSMTGSNLVGLFLATNCGVSFYLFAGIIILCSLSCLFLPGKNKGPIVTKPTDEETRNEAQEPA</sequence>
<feature type="domain" description="Major facilitator superfamily (MFS) profile" evidence="7">
    <location>
        <begin position="11"/>
        <end position="483"/>
    </location>
</feature>
<dbReference type="AlphaFoldDB" id="A0AAU9TE17"/>
<keyword evidence="2" id="KW-0813">Transport</keyword>
<dbReference type="InterPro" id="IPR020846">
    <property type="entry name" value="MFS_dom"/>
</dbReference>
<evidence type="ECO:0000313" key="8">
    <source>
        <dbReference type="EMBL" id="CAH2085864.1"/>
    </source>
</evidence>
<dbReference type="PANTHER" id="PTHR23511">
    <property type="entry name" value="SYNAPTIC VESICLE GLYCOPROTEIN 2"/>
    <property type="match status" value="1"/>
</dbReference>
<feature type="transmembrane region" description="Helical" evidence="6">
    <location>
        <begin position="398"/>
        <end position="417"/>
    </location>
</feature>
<feature type="transmembrane region" description="Helical" evidence="6">
    <location>
        <begin position="180"/>
        <end position="199"/>
    </location>
</feature>